<dbReference type="EMBL" id="UOEX01000244">
    <property type="protein sequence ID" value="VAW38349.1"/>
    <property type="molecule type" value="Genomic_DNA"/>
</dbReference>
<dbReference type="GO" id="GO:0005886">
    <property type="term" value="C:plasma membrane"/>
    <property type="evidence" value="ECO:0007669"/>
    <property type="project" value="TreeGrafter"/>
</dbReference>
<evidence type="ECO:0000259" key="8">
    <source>
        <dbReference type="Pfam" id="PF00535"/>
    </source>
</evidence>
<comment type="subcellular location">
    <subcellularLocation>
        <location evidence="1">Membrane</location>
        <topology evidence="1">Multi-pass membrane protein</topology>
    </subcellularLocation>
</comment>
<evidence type="ECO:0000256" key="5">
    <source>
        <dbReference type="ARBA" id="ARBA00022989"/>
    </source>
</evidence>
<keyword evidence="6 7" id="KW-0472">Membrane</keyword>
<feature type="transmembrane region" description="Helical" evidence="7">
    <location>
        <begin position="264"/>
        <end position="289"/>
    </location>
</feature>
<reference evidence="9" key="1">
    <citation type="submission" date="2018-06" db="EMBL/GenBank/DDBJ databases">
        <authorList>
            <person name="Zhirakovskaya E."/>
        </authorList>
    </citation>
    <scope>NUCLEOTIDE SEQUENCE</scope>
</reference>
<keyword evidence="2" id="KW-0328">Glycosyltransferase</keyword>
<accession>A0A3B0VNA6</accession>
<proteinExistence type="predicted"/>
<evidence type="ECO:0000256" key="4">
    <source>
        <dbReference type="ARBA" id="ARBA00022692"/>
    </source>
</evidence>
<dbReference type="SUPFAM" id="SSF53448">
    <property type="entry name" value="Nucleotide-diphospho-sugar transferases"/>
    <property type="match status" value="1"/>
</dbReference>
<dbReference type="PANTHER" id="PTHR48090:SF1">
    <property type="entry name" value="PROPHAGE BACTOPRENOL GLUCOSYL TRANSFERASE HOMOLOG"/>
    <property type="match status" value="1"/>
</dbReference>
<feature type="domain" description="Glycosyltransferase 2-like" evidence="8">
    <location>
        <begin position="7"/>
        <end position="141"/>
    </location>
</feature>
<dbReference type="AlphaFoldDB" id="A0A3B0VNA6"/>
<dbReference type="Gene3D" id="3.90.550.10">
    <property type="entry name" value="Spore Coat Polysaccharide Biosynthesis Protein SpsA, Chain A"/>
    <property type="match status" value="1"/>
</dbReference>
<dbReference type="GO" id="GO:0016757">
    <property type="term" value="F:glycosyltransferase activity"/>
    <property type="evidence" value="ECO:0007669"/>
    <property type="project" value="UniProtKB-KW"/>
</dbReference>
<sequence>MITYELSVVIPVFNEVDNIAELRSEVAAALDSLTSSWEIIIVDDGSNDGTWSLIENEHRADKRVRGLRLACNFGHQFALLAGMRHAGGRAVITMDGDFQHPPALITAMVQYWHDGCGIVQARRKGNPAAPFLKRLSSRWFYALFSLLSGARMEPGLADFRLLDRRCLKRILQFGESGLFWRGIVQLTGFKSCLIDYDAPARRHGRSKYSLLKMTNLAWTAITSFSIIPLRLAVIIGGLTSLMAFGELLYVLYVRLFTNAAVPGWASALSVISFLFGVLFILLGIVGEYVGRILVEVRGRPRYILSEALGLDEVSDRE</sequence>
<dbReference type="InterPro" id="IPR050256">
    <property type="entry name" value="Glycosyltransferase_2"/>
</dbReference>
<keyword evidence="4 7" id="KW-0812">Transmembrane</keyword>
<evidence type="ECO:0000256" key="1">
    <source>
        <dbReference type="ARBA" id="ARBA00004141"/>
    </source>
</evidence>
<evidence type="ECO:0000256" key="2">
    <source>
        <dbReference type="ARBA" id="ARBA00022676"/>
    </source>
</evidence>
<dbReference type="CDD" id="cd04187">
    <property type="entry name" value="DPM1_like_bac"/>
    <property type="match status" value="1"/>
</dbReference>
<keyword evidence="3 9" id="KW-0808">Transferase</keyword>
<protein>
    <submittedName>
        <fullName evidence="9">Glycosyl transferase, family 2</fullName>
    </submittedName>
</protein>
<evidence type="ECO:0000313" key="9">
    <source>
        <dbReference type="EMBL" id="VAW38349.1"/>
    </source>
</evidence>
<feature type="transmembrane region" description="Helical" evidence="7">
    <location>
        <begin position="216"/>
        <end position="244"/>
    </location>
</feature>
<evidence type="ECO:0000256" key="6">
    <source>
        <dbReference type="ARBA" id="ARBA00023136"/>
    </source>
</evidence>
<name>A0A3B0VNA6_9ZZZZ</name>
<evidence type="ECO:0000256" key="7">
    <source>
        <dbReference type="SAM" id="Phobius"/>
    </source>
</evidence>
<dbReference type="Pfam" id="PF00535">
    <property type="entry name" value="Glycos_transf_2"/>
    <property type="match status" value="1"/>
</dbReference>
<dbReference type="PANTHER" id="PTHR48090">
    <property type="entry name" value="UNDECAPRENYL-PHOSPHATE 4-DEOXY-4-FORMAMIDO-L-ARABINOSE TRANSFERASE-RELATED"/>
    <property type="match status" value="1"/>
</dbReference>
<keyword evidence="5 7" id="KW-1133">Transmembrane helix</keyword>
<evidence type="ECO:0000256" key="3">
    <source>
        <dbReference type="ARBA" id="ARBA00022679"/>
    </source>
</evidence>
<dbReference type="InterPro" id="IPR029044">
    <property type="entry name" value="Nucleotide-diphossugar_trans"/>
</dbReference>
<dbReference type="InterPro" id="IPR001173">
    <property type="entry name" value="Glyco_trans_2-like"/>
</dbReference>
<gene>
    <name evidence="9" type="ORF">MNBD_DELTA03-1322</name>
</gene>
<organism evidence="9">
    <name type="scientific">hydrothermal vent metagenome</name>
    <dbReference type="NCBI Taxonomy" id="652676"/>
    <lineage>
        <taxon>unclassified sequences</taxon>
        <taxon>metagenomes</taxon>
        <taxon>ecological metagenomes</taxon>
    </lineage>
</organism>